<dbReference type="RefSeq" id="WP_171785191.1">
    <property type="nucleotide sequence ID" value="NZ_BAAAML010000004.1"/>
</dbReference>
<dbReference type="InterPro" id="IPR001753">
    <property type="entry name" value="Enoyl-CoA_hydra/iso"/>
</dbReference>
<gene>
    <name evidence="3" type="ORF">HDG69_003608</name>
</gene>
<dbReference type="PANTHER" id="PTHR43459:SF1">
    <property type="entry name" value="EG:BACN32G11.4 PROTEIN"/>
    <property type="match status" value="1"/>
</dbReference>
<dbReference type="InterPro" id="IPR029045">
    <property type="entry name" value="ClpP/crotonase-like_dom_sf"/>
</dbReference>
<keyword evidence="3" id="KW-0413">Isomerase</keyword>
<dbReference type="Pfam" id="PF00378">
    <property type="entry name" value="ECH_1"/>
    <property type="match status" value="1"/>
</dbReference>
<dbReference type="InterPro" id="IPR018376">
    <property type="entry name" value="Enoyl-CoA_hyd/isom_CS"/>
</dbReference>
<evidence type="ECO:0000256" key="2">
    <source>
        <dbReference type="RuleBase" id="RU003707"/>
    </source>
</evidence>
<organism evidence="3 4">
    <name type="scientific">Isoptericola halotolerans</name>
    <dbReference type="NCBI Taxonomy" id="300560"/>
    <lineage>
        <taxon>Bacteria</taxon>
        <taxon>Bacillati</taxon>
        <taxon>Actinomycetota</taxon>
        <taxon>Actinomycetes</taxon>
        <taxon>Micrococcales</taxon>
        <taxon>Promicromonosporaceae</taxon>
        <taxon>Isoptericola</taxon>
    </lineage>
</organism>
<dbReference type="Gene3D" id="3.90.226.10">
    <property type="entry name" value="2-enoyl-CoA Hydratase, Chain A, domain 1"/>
    <property type="match status" value="1"/>
</dbReference>
<dbReference type="EC" id="5.3.3.18" evidence="3"/>
<accession>A0ABX2A8K5</accession>
<dbReference type="SUPFAM" id="SSF52096">
    <property type="entry name" value="ClpP/crotonase"/>
    <property type="match status" value="1"/>
</dbReference>
<evidence type="ECO:0000313" key="4">
    <source>
        <dbReference type="Proteomes" id="UP000757540"/>
    </source>
</evidence>
<dbReference type="EMBL" id="JABEZU010000005">
    <property type="protein sequence ID" value="NOV99006.1"/>
    <property type="molecule type" value="Genomic_DNA"/>
</dbReference>
<dbReference type="PROSITE" id="PS00166">
    <property type="entry name" value="ENOYL_COA_HYDRATASE"/>
    <property type="match status" value="1"/>
</dbReference>
<reference evidence="3 4" key="1">
    <citation type="submission" date="2020-05" db="EMBL/GenBank/DDBJ databases">
        <title>Genomic Encyclopedia of Type Strains, Phase III (KMG-III): the genomes of soil and plant-associated and newly described type strains.</title>
        <authorList>
            <person name="Whitman W."/>
        </authorList>
    </citation>
    <scope>NUCLEOTIDE SEQUENCE [LARGE SCALE GENOMIC DNA]</scope>
    <source>
        <strain evidence="3 4">KCTC 19046</strain>
    </source>
</reference>
<dbReference type="PANTHER" id="PTHR43459">
    <property type="entry name" value="ENOYL-COA HYDRATASE"/>
    <property type="match status" value="1"/>
</dbReference>
<comment type="caution">
    <text evidence="3">The sequence shown here is derived from an EMBL/GenBank/DDBJ whole genome shotgun (WGS) entry which is preliminary data.</text>
</comment>
<protein>
    <submittedName>
        <fullName evidence="3">2-(1,2-epoxy-1,2-dihydrophenyl)acetyl-CoA isomerase</fullName>
        <ecNumber evidence="3">5.3.3.18</ecNumber>
    </submittedName>
</protein>
<keyword evidence="4" id="KW-1185">Reference proteome</keyword>
<dbReference type="Proteomes" id="UP000757540">
    <property type="component" value="Unassembled WGS sequence"/>
</dbReference>
<dbReference type="Gene3D" id="1.10.12.10">
    <property type="entry name" value="Lyase 2-enoyl-coa Hydratase, Chain A, domain 2"/>
    <property type="match status" value="1"/>
</dbReference>
<dbReference type="CDD" id="cd06558">
    <property type="entry name" value="crotonase-like"/>
    <property type="match status" value="1"/>
</dbReference>
<evidence type="ECO:0000313" key="3">
    <source>
        <dbReference type="EMBL" id="NOV99006.1"/>
    </source>
</evidence>
<comment type="similarity">
    <text evidence="1 2">Belongs to the enoyl-CoA hydratase/isomerase family.</text>
</comment>
<sequence length="262" mass="27115">MPPTVTVEREDAVATLTLRRPEARNALDLALKEELLGALREIAADPEVRAVVLAGAGPAFCVGQDLREHVQSLESGAWATQRTVEQHYNPLAQTLTTMPQPVVAAVHGACVGAGLGIALACDLRVFADDAVLGTAFGGVGLTFDTGLSATLTWAVGAARARELVLLGETFDAASAVAWGVAGRVVPADDVLPTAQELAARLAAGPPLAHAASKRLVAAATTRPLSKTLAAEAAEQDALGRSADHREAVEAFLAHRKPSFDGR</sequence>
<name>A0ABX2A8K5_9MICO</name>
<proteinExistence type="inferred from homology"/>
<dbReference type="GO" id="GO:0016853">
    <property type="term" value="F:isomerase activity"/>
    <property type="evidence" value="ECO:0007669"/>
    <property type="project" value="UniProtKB-KW"/>
</dbReference>
<dbReference type="InterPro" id="IPR014748">
    <property type="entry name" value="Enoyl-CoA_hydra_C"/>
</dbReference>
<evidence type="ECO:0000256" key="1">
    <source>
        <dbReference type="ARBA" id="ARBA00005254"/>
    </source>
</evidence>